<evidence type="ECO:0000256" key="2">
    <source>
        <dbReference type="SAM" id="Coils"/>
    </source>
</evidence>
<comment type="caution">
    <text evidence="5">The sequence shown here is derived from an EMBL/GenBank/DDBJ whole genome shotgun (WGS) entry which is preliminary data.</text>
</comment>
<organism evidence="5 6">
    <name type="scientific">Romboutsia timonensis</name>
    <dbReference type="NCBI Taxonomy" id="1776391"/>
    <lineage>
        <taxon>Bacteria</taxon>
        <taxon>Bacillati</taxon>
        <taxon>Bacillota</taxon>
        <taxon>Clostridia</taxon>
        <taxon>Peptostreptococcales</taxon>
        <taxon>Peptostreptococcaceae</taxon>
        <taxon>Romboutsia</taxon>
    </lineage>
</organism>
<reference evidence="5" key="2">
    <citation type="submission" date="2021-09" db="EMBL/GenBank/DDBJ databases">
        <authorList>
            <person name="Gilroy R."/>
        </authorList>
    </citation>
    <scope>NUCLEOTIDE SEQUENCE</scope>
    <source>
        <strain evidence="5">1277</strain>
    </source>
</reference>
<feature type="transmembrane region" description="Helical" evidence="3">
    <location>
        <begin position="230"/>
        <end position="249"/>
    </location>
</feature>
<evidence type="ECO:0000259" key="4">
    <source>
        <dbReference type="Pfam" id="PF10145"/>
    </source>
</evidence>
<name>A0A921SZX5_9FIRM</name>
<feature type="coiled-coil region" evidence="2">
    <location>
        <begin position="738"/>
        <end position="814"/>
    </location>
</feature>
<proteinExistence type="predicted"/>
<keyword evidence="3" id="KW-1133">Transmembrane helix</keyword>
<feature type="domain" description="Phage tail tape measure protein" evidence="4">
    <location>
        <begin position="2"/>
        <end position="109"/>
    </location>
</feature>
<dbReference type="Proteomes" id="UP000776700">
    <property type="component" value="Unassembled WGS sequence"/>
</dbReference>
<dbReference type="PANTHER" id="PTHR37813:SF1">
    <property type="entry name" value="FELS-2 PROPHAGE PROTEIN"/>
    <property type="match status" value="1"/>
</dbReference>
<keyword evidence="2" id="KW-0175">Coiled coil</keyword>
<dbReference type="PANTHER" id="PTHR37813">
    <property type="entry name" value="FELS-2 PROPHAGE PROTEIN"/>
    <property type="match status" value="1"/>
</dbReference>
<evidence type="ECO:0000256" key="3">
    <source>
        <dbReference type="SAM" id="Phobius"/>
    </source>
</evidence>
<dbReference type="SUPFAM" id="SSF48371">
    <property type="entry name" value="ARM repeat"/>
    <property type="match status" value="1"/>
</dbReference>
<gene>
    <name evidence="5" type="ORF">K8V90_07655</name>
</gene>
<protein>
    <submittedName>
        <fullName evidence="5">Phage tail tape measure protein</fullName>
    </submittedName>
</protein>
<reference evidence="5" key="1">
    <citation type="journal article" date="2021" name="PeerJ">
        <title>Extensive microbial diversity within the chicken gut microbiome revealed by metagenomics and culture.</title>
        <authorList>
            <person name="Gilroy R."/>
            <person name="Ravi A."/>
            <person name="Getino M."/>
            <person name="Pursley I."/>
            <person name="Horton D.L."/>
            <person name="Alikhan N.F."/>
            <person name="Baker D."/>
            <person name="Gharbi K."/>
            <person name="Hall N."/>
            <person name="Watson M."/>
            <person name="Adriaenssens E.M."/>
            <person name="Foster-Nyarko E."/>
            <person name="Jarju S."/>
            <person name="Secka A."/>
            <person name="Antonio M."/>
            <person name="Oren A."/>
            <person name="Chaudhuri R.R."/>
            <person name="La Ragione R."/>
            <person name="Hildebrand F."/>
            <person name="Pallen M.J."/>
        </authorList>
    </citation>
    <scope>NUCLEOTIDE SEQUENCE</scope>
    <source>
        <strain evidence="5">1277</strain>
    </source>
</reference>
<keyword evidence="1" id="KW-1188">Viral release from host cell</keyword>
<feature type="transmembrane region" description="Helical" evidence="3">
    <location>
        <begin position="202"/>
        <end position="224"/>
    </location>
</feature>
<feature type="transmembrane region" description="Helical" evidence="3">
    <location>
        <begin position="261"/>
        <end position="281"/>
    </location>
</feature>
<accession>A0A921SZX5</accession>
<keyword evidence="3" id="KW-0812">Transmembrane</keyword>
<dbReference type="Pfam" id="PF10145">
    <property type="entry name" value="PhageMin_Tail"/>
    <property type="match status" value="1"/>
</dbReference>
<evidence type="ECO:0000256" key="1">
    <source>
        <dbReference type="ARBA" id="ARBA00022612"/>
    </source>
</evidence>
<dbReference type="InterPro" id="IPR016024">
    <property type="entry name" value="ARM-type_fold"/>
</dbReference>
<dbReference type="NCBIfam" id="TIGR01760">
    <property type="entry name" value="tape_meas_TP901"/>
    <property type="match status" value="1"/>
</dbReference>
<feature type="transmembrane region" description="Helical" evidence="3">
    <location>
        <begin position="287"/>
        <end position="310"/>
    </location>
</feature>
<feature type="non-terminal residue" evidence="5">
    <location>
        <position position="1"/>
    </location>
</feature>
<evidence type="ECO:0000313" key="5">
    <source>
        <dbReference type="EMBL" id="HJG96957.1"/>
    </source>
</evidence>
<dbReference type="EMBL" id="DYUB01000237">
    <property type="protein sequence ID" value="HJG96957.1"/>
    <property type="molecule type" value="Genomic_DNA"/>
</dbReference>
<dbReference type="InterPro" id="IPR010090">
    <property type="entry name" value="Phage_tape_meas"/>
</dbReference>
<evidence type="ECO:0000313" key="6">
    <source>
        <dbReference type="Proteomes" id="UP000776700"/>
    </source>
</evidence>
<dbReference type="AlphaFoldDB" id="A0A921SZX5"/>
<dbReference type="Gene3D" id="1.20.120.20">
    <property type="entry name" value="Apolipoprotein"/>
    <property type="match status" value="2"/>
</dbReference>
<keyword evidence="3" id="KW-0472">Membrane</keyword>
<sequence>IDMLMEAFIQTGGMAKTLGINTAELSAALGVLANAGFKGSEAGRALSTVLTRLSKPPKEAQVALDKLGISVFDNEGKFLGLENVLGQLNTAFSSLSQEEQAYYAKNIAGQNYISQFIELVSQSGGTLQDYTNKINNSSGALQRMADIMSDNLKGKFDEMKSAIEGALLKAFDTLEPIITKVVNKITELANKFTELSPTTQKVVIAIAGIVAIIPPLLILFGTLISSIGSIITGLGSLATWLSGFAVSAGTATTATATLSGAWAGLMAIFSSVGTFITGTLIPAFTGFAASIGLPVTAVLALIAAGVALIANWDSVKSFMMDCFENIRSAADSAFSWICSKLGADSNEIKSIISNTWNNVKSIIDTLLGDISRNIQTCWNNIKAAIDNSVGAIFDVISETWDRIKRALEVAGMAINQLIKGDWEGAKNTIKTSVDMIKNAINDGWNKIKEIIANLGQTILTNIKNCWNNIKSYISQSTENIKTAVQNGWENLKSATQTAFNNIKAICQTIWNGIKSDISNKVNEIKNNISNAWNNVKSTTTSIWNNIKSSISSVWSSIKSTVQSGVNSVKSFVSSTFSSLTNIMTAPFKTAQNVISGILNSISSKINTLKNAAAKLNPFRSIEEPQQMMVNTIATHTSEGTSSVFARGTTANVFGDLGHLVKTSVSSYDAINDDINSRLEEQLKKTKEIEDKITQIYQKEVEKRKKLIDDELNKRLNSLKKEQDAYNKHKQEVDYNRSYENQLDVINELQKKIDIASKDGSLNGQKNLKELMNQLKEEQRKLDDLVMSKIDSDINDMFEQESNRLTDEANKAKEELDNILDPKNLQNLINSALESGLFTDLEGNIYNLKDVMLDFVDEYGDGLSSIGALIKSELVENLNLAKDTMKNLAGILGQLGISGFSSTSYANRIAELDYSSARYNNSSNNSIRGAVKKIKSKQDNPVTVQFNQPLCVIQGNVDNNLMPEIERMIKKAQEQIVNNIALAIR</sequence>